<dbReference type="AlphaFoldDB" id="A0A378RL99"/>
<keyword evidence="3" id="KW-0732">Signal</keyword>
<feature type="domain" description="Multidrug resistance protein MdtA-like alpha-helical hairpin" evidence="4">
    <location>
        <begin position="108"/>
        <end position="175"/>
    </location>
</feature>
<dbReference type="PANTHER" id="PTHR30158">
    <property type="entry name" value="ACRA/E-RELATED COMPONENT OF DRUG EFFLUX TRANSPORTER"/>
    <property type="match status" value="1"/>
</dbReference>
<proteinExistence type="inferred from homology"/>
<feature type="domain" description="Multidrug resistance protein MdtA-like beta-barrel" evidence="6">
    <location>
        <begin position="215"/>
        <end position="292"/>
    </location>
</feature>
<dbReference type="PROSITE" id="PS51257">
    <property type="entry name" value="PROKAR_LIPOPROTEIN"/>
    <property type="match status" value="1"/>
</dbReference>
<dbReference type="Proteomes" id="UP000255024">
    <property type="component" value="Unassembled WGS sequence"/>
</dbReference>
<dbReference type="Pfam" id="PF25876">
    <property type="entry name" value="HH_MFP_RND"/>
    <property type="match status" value="1"/>
</dbReference>
<dbReference type="Gene3D" id="2.40.30.170">
    <property type="match status" value="1"/>
</dbReference>
<evidence type="ECO:0000313" key="7">
    <source>
        <dbReference type="EMBL" id="STZ27775.1"/>
    </source>
</evidence>
<dbReference type="PANTHER" id="PTHR30158:SF23">
    <property type="entry name" value="MULTIDRUG RESISTANCE PROTEIN MEXA"/>
    <property type="match status" value="1"/>
</dbReference>
<evidence type="ECO:0000256" key="3">
    <source>
        <dbReference type="SAM" id="SignalP"/>
    </source>
</evidence>
<feature type="signal peptide" evidence="3">
    <location>
        <begin position="1"/>
        <end position="27"/>
    </location>
</feature>
<accession>A0A378RL99</accession>
<name>A0A378RL99_MYROD</name>
<dbReference type="EMBL" id="UGQL01000001">
    <property type="protein sequence ID" value="STZ27775.1"/>
    <property type="molecule type" value="Genomic_DNA"/>
</dbReference>
<evidence type="ECO:0000256" key="2">
    <source>
        <dbReference type="SAM" id="Coils"/>
    </source>
</evidence>
<keyword evidence="8" id="KW-1185">Reference proteome</keyword>
<evidence type="ECO:0000259" key="4">
    <source>
        <dbReference type="Pfam" id="PF25876"/>
    </source>
</evidence>
<dbReference type="GO" id="GO:0005886">
    <property type="term" value="C:plasma membrane"/>
    <property type="evidence" value="ECO:0007669"/>
    <property type="project" value="TreeGrafter"/>
</dbReference>
<dbReference type="InterPro" id="IPR006143">
    <property type="entry name" value="RND_pump_MFP"/>
</dbReference>
<dbReference type="GO" id="GO:0046677">
    <property type="term" value="P:response to antibiotic"/>
    <property type="evidence" value="ECO:0007669"/>
    <property type="project" value="TreeGrafter"/>
</dbReference>
<comment type="similarity">
    <text evidence="1">Belongs to the membrane fusion protein (MFP) (TC 8.A.1) family.</text>
</comment>
<feature type="chain" id="PRO_5017085974" evidence="3">
    <location>
        <begin position="28"/>
        <end position="372"/>
    </location>
</feature>
<evidence type="ECO:0000256" key="1">
    <source>
        <dbReference type="ARBA" id="ARBA00009477"/>
    </source>
</evidence>
<evidence type="ECO:0000259" key="5">
    <source>
        <dbReference type="Pfam" id="PF25917"/>
    </source>
</evidence>
<dbReference type="Gene3D" id="2.40.420.20">
    <property type="match status" value="1"/>
</dbReference>
<dbReference type="GO" id="GO:0030313">
    <property type="term" value="C:cell envelope"/>
    <property type="evidence" value="ECO:0007669"/>
    <property type="project" value="UniProtKB-SubCell"/>
</dbReference>
<gene>
    <name evidence="7" type="primary">ttgA_2</name>
    <name evidence="7" type="ORF">NCTC11179_01311</name>
</gene>
<dbReference type="GO" id="GO:0022857">
    <property type="term" value="F:transmembrane transporter activity"/>
    <property type="evidence" value="ECO:0007669"/>
    <property type="project" value="InterPro"/>
</dbReference>
<dbReference type="SUPFAM" id="SSF111369">
    <property type="entry name" value="HlyD-like secretion proteins"/>
    <property type="match status" value="1"/>
</dbReference>
<reference evidence="7 8" key="1">
    <citation type="submission" date="2018-06" db="EMBL/GenBank/DDBJ databases">
        <authorList>
            <consortium name="Pathogen Informatics"/>
            <person name="Doyle S."/>
        </authorList>
    </citation>
    <scope>NUCLEOTIDE SEQUENCE [LARGE SCALE GENOMIC DNA]</scope>
    <source>
        <strain evidence="7 8">NCTC11179</strain>
    </source>
</reference>
<evidence type="ECO:0000313" key="8">
    <source>
        <dbReference type="Proteomes" id="UP000255024"/>
    </source>
</evidence>
<dbReference type="Pfam" id="PF25917">
    <property type="entry name" value="BSH_RND"/>
    <property type="match status" value="1"/>
</dbReference>
<dbReference type="Pfam" id="PF25944">
    <property type="entry name" value="Beta-barrel_RND"/>
    <property type="match status" value="1"/>
</dbReference>
<evidence type="ECO:0000259" key="6">
    <source>
        <dbReference type="Pfam" id="PF25944"/>
    </source>
</evidence>
<dbReference type="InterPro" id="IPR058626">
    <property type="entry name" value="MdtA-like_b-barrel"/>
</dbReference>
<dbReference type="Gene3D" id="1.10.287.470">
    <property type="entry name" value="Helix hairpin bin"/>
    <property type="match status" value="1"/>
</dbReference>
<protein>
    <submittedName>
        <fullName evidence="7">Probable efflux pump periplasmic linker ttgA</fullName>
    </submittedName>
</protein>
<organism evidence="7 8">
    <name type="scientific">Myroides odoratus</name>
    <name type="common">Flavobacterium odoratum</name>
    <dbReference type="NCBI Taxonomy" id="256"/>
    <lineage>
        <taxon>Bacteria</taxon>
        <taxon>Pseudomonadati</taxon>
        <taxon>Bacteroidota</taxon>
        <taxon>Flavobacteriia</taxon>
        <taxon>Flavobacteriales</taxon>
        <taxon>Flavobacteriaceae</taxon>
        <taxon>Myroides</taxon>
    </lineage>
</organism>
<keyword evidence="2" id="KW-0175">Coiled coil</keyword>
<dbReference type="InterPro" id="IPR058624">
    <property type="entry name" value="MdtA-like_HH"/>
</dbReference>
<feature type="domain" description="Multidrug resistance protein MdtA-like barrel-sandwich hybrid" evidence="5">
    <location>
        <begin position="69"/>
        <end position="208"/>
    </location>
</feature>
<sequence length="372" mass="40676">MKYSTKKWKIRPVLLTLILVTMLAACGSENQESALFDMPAQETNFVALEQGDATITHTYPGMIEGAVNVDIKAQVSGYLEEIYVKEGDYVEKGQSLFRIKGDVFHEQVNNSQAALKSAQANLATATLEVDKLKPLVEGKVISTIQLNEAKARYEAALAQVAQAKASLGSSQLNAEFALIKAPVSGYISRIPSRVGNLVTPGDVAPLTTLSDIHAVFVYFSFSEADFITYKRQQKDKETIELILADGSIYPHQGKLEFASGNIDRNTGSMTMKAIFENPDKLLRSGGSARIVINKIQANVLKISKLSVKDIQDKFFVFKLIEENKVAMTPVEIFGSSGDDYLIQSGVEQGDKIALNRIDALMDGMEVIPVVAE</sequence>
<dbReference type="NCBIfam" id="TIGR01730">
    <property type="entry name" value="RND_mfp"/>
    <property type="match status" value="1"/>
</dbReference>
<dbReference type="Gene3D" id="2.40.50.100">
    <property type="match status" value="1"/>
</dbReference>
<feature type="coiled-coil region" evidence="2">
    <location>
        <begin position="108"/>
        <end position="166"/>
    </location>
</feature>
<dbReference type="InterPro" id="IPR058625">
    <property type="entry name" value="MdtA-like_BSH"/>
</dbReference>